<name>A0A382B8L6_9ZZZZ</name>
<reference evidence="3" key="1">
    <citation type="submission" date="2018-05" db="EMBL/GenBank/DDBJ databases">
        <authorList>
            <person name="Lanie J.A."/>
            <person name="Ng W.-L."/>
            <person name="Kazmierczak K.M."/>
            <person name="Andrzejewski T.M."/>
            <person name="Davidsen T.M."/>
            <person name="Wayne K.J."/>
            <person name="Tettelin H."/>
            <person name="Glass J.I."/>
            <person name="Rusch D."/>
            <person name="Podicherti R."/>
            <person name="Tsui H.-C.T."/>
            <person name="Winkler M.E."/>
        </authorList>
    </citation>
    <scope>NUCLEOTIDE SEQUENCE</scope>
</reference>
<gene>
    <name evidence="3" type="ORF">METZ01_LOCUS162883</name>
</gene>
<feature type="non-terminal residue" evidence="3">
    <location>
        <position position="258"/>
    </location>
</feature>
<dbReference type="EMBL" id="UINC01028655">
    <property type="protein sequence ID" value="SVB10029.1"/>
    <property type="molecule type" value="Genomic_DNA"/>
</dbReference>
<dbReference type="InterPro" id="IPR036291">
    <property type="entry name" value="NAD(P)-bd_dom_sf"/>
</dbReference>
<sequence>LKKSIFITGAASGIGRATAILFANKGWNVGLFDINEEGLESVAKEIGHNACMYQKLDVIKIDEWQSAKKNFSDFTGGTCDLFFNNAGIANFAGKFEDIPLEEMNKIIDVNFKGVVNGCLTMLDLLKNTDNSVLLNTCSIAGLVPAPGISVYGATKFAVRGLTESLRIEFDYHNVRVSEINPWFTDTPILDAKRASDDMESPWERDFVNERTKIYPVEQVANEVWNSYKRKKIHNPLGFEGKFSSFFMNLCPSLIRFLS</sequence>
<organism evidence="3">
    <name type="scientific">marine metagenome</name>
    <dbReference type="NCBI Taxonomy" id="408172"/>
    <lineage>
        <taxon>unclassified sequences</taxon>
        <taxon>metagenomes</taxon>
        <taxon>ecological metagenomes</taxon>
    </lineage>
</organism>
<proteinExistence type="inferred from homology"/>
<dbReference type="Gene3D" id="3.40.50.720">
    <property type="entry name" value="NAD(P)-binding Rossmann-like Domain"/>
    <property type="match status" value="1"/>
</dbReference>
<dbReference type="InterPro" id="IPR002347">
    <property type="entry name" value="SDR_fam"/>
</dbReference>
<dbReference type="GO" id="GO:0016491">
    <property type="term" value="F:oxidoreductase activity"/>
    <property type="evidence" value="ECO:0007669"/>
    <property type="project" value="UniProtKB-KW"/>
</dbReference>
<dbReference type="PANTHER" id="PTHR43391:SF82">
    <property type="entry name" value="OXIDOREDUCTASE SADH-RELATED"/>
    <property type="match status" value="1"/>
</dbReference>
<dbReference type="NCBIfam" id="NF006123">
    <property type="entry name" value="PRK08267.1"/>
    <property type="match status" value="1"/>
</dbReference>
<dbReference type="PRINTS" id="PR00080">
    <property type="entry name" value="SDRFAMILY"/>
</dbReference>
<evidence type="ECO:0000313" key="3">
    <source>
        <dbReference type="EMBL" id="SVB10029.1"/>
    </source>
</evidence>
<feature type="non-terminal residue" evidence="3">
    <location>
        <position position="1"/>
    </location>
</feature>
<dbReference type="PRINTS" id="PR00081">
    <property type="entry name" value="GDHRDH"/>
</dbReference>
<evidence type="ECO:0000256" key="1">
    <source>
        <dbReference type="ARBA" id="ARBA00006484"/>
    </source>
</evidence>
<dbReference type="SUPFAM" id="SSF51735">
    <property type="entry name" value="NAD(P)-binding Rossmann-fold domains"/>
    <property type="match status" value="1"/>
</dbReference>
<dbReference type="PROSITE" id="PS00061">
    <property type="entry name" value="ADH_SHORT"/>
    <property type="match status" value="1"/>
</dbReference>
<evidence type="ECO:0008006" key="4">
    <source>
        <dbReference type="Google" id="ProtNLM"/>
    </source>
</evidence>
<evidence type="ECO:0000256" key="2">
    <source>
        <dbReference type="ARBA" id="ARBA00023002"/>
    </source>
</evidence>
<dbReference type="PANTHER" id="PTHR43391">
    <property type="entry name" value="RETINOL DEHYDROGENASE-RELATED"/>
    <property type="match status" value="1"/>
</dbReference>
<dbReference type="Pfam" id="PF00106">
    <property type="entry name" value="adh_short"/>
    <property type="match status" value="1"/>
</dbReference>
<keyword evidence="2" id="KW-0560">Oxidoreductase</keyword>
<protein>
    <recommendedName>
        <fullName evidence="4">Short-chain dehydrogenase</fullName>
    </recommendedName>
</protein>
<dbReference type="InterPro" id="IPR020904">
    <property type="entry name" value="Sc_DH/Rdtase_CS"/>
</dbReference>
<accession>A0A382B8L6</accession>
<dbReference type="AlphaFoldDB" id="A0A382B8L6"/>
<comment type="similarity">
    <text evidence="1">Belongs to the short-chain dehydrogenases/reductases (SDR) family.</text>
</comment>